<dbReference type="Proteomes" id="UP000662373">
    <property type="component" value="Unassembled WGS sequence"/>
</dbReference>
<protein>
    <submittedName>
        <fullName evidence="1">Uncharacterized protein</fullName>
    </submittedName>
</protein>
<gene>
    <name evidence="1" type="ORF">JEM65_07115</name>
</gene>
<evidence type="ECO:0000313" key="2">
    <source>
        <dbReference type="Proteomes" id="UP000662373"/>
    </source>
</evidence>
<accession>A0A934KS56</accession>
<name>A0A934KS56_9FLAO</name>
<dbReference type="EMBL" id="JAEHJZ010000012">
    <property type="protein sequence ID" value="MBJ7880421.1"/>
    <property type="molecule type" value="Genomic_DNA"/>
</dbReference>
<keyword evidence="2" id="KW-1185">Reference proteome</keyword>
<organism evidence="1 2">
    <name type="scientific">Gelidibacter salicanalis</name>
    <dbReference type="NCBI Taxonomy" id="291193"/>
    <lineage>
        <taxon>Bacteria</taxon>
        <taxon>Pseudomonadati</taxon>
        <taxon>Bacteroidota</taxon>
        <taxon>Flavobacteriia</taxon>
        <taxon>Flavobacteriales</taxon>
        <taxon>Flavobacteriaceae</taxon>
        <taxon>Gelidibacter</taxon>
    </lineage>
</organism>
<sequence length="64" mass="7147">MEEDFIKLNEEISWKPLERIALSMSGGGLSCSQFSLSYLNHKQNSDNTLLENVKAISSVAICQQ</sequence>
<comment type="caution">
    <text evidence="1">The sequence shown here is derived from an EMBL/GenBank/DDBJ whole genome shotgun (WGS) entry which is preliminary data.</text>
</comment>
<evidence type="ECO:0000313" key="1">
    <source>
        <dbReference type="EMBL" id="MBJ7880421.1"/>
    </source>
</evidence>
<reference evidence="1 2" key="1">
    <citation type="submission" date="2020-09" db="EMBL/GenBank/DDBJ databases">
        <title>Draft genome of Gelidibacter salicanalis PAMC21136.</title>
        <authorList>
            <person name="Park H."/>
        </authorList>
    </citation>
    <scope>NUCLEOTIDE SEQUENCE [LARGE SCALE GENOMIC DNA]</scope>
    <source>
        <strain evidence="1 2">PAMC21136</strain>
    </source>
</reference>
<dbReference type="AlphaFoldDB" id="A0A934KS56"/>
<dbReference type="PROSITE" id="PS51257">
    <property type="entry name" value="PROKAR_LIPOPROTEIN"/>
    <property type="match status" value="1"/>
</dbReference>
<dbReference type="RefSeq" id="WP_199598257.1">
    <property type="nucleotide sequence ID" value="NZ_JAEHJZ010000012.1"/>
</dbReference>
<proteinExistence type="predicted"/>